<dbReference type="Proteomes" id="UP001162640">
    <property type="component" value="Unassembled WGS sequence"/>
</dbReference>
<accession>A0A9W6ZAL4</accession>
<dbReference type="InterPro" id="IPR036291">
    <property type="entry name" value="NAD(P)-bd_dom_sf"/>
</dbReference>
<protein>
    <submittedName>
        <fullName evidence="1">Uncharacterized protein</fullName>
    </submittedName>
</protein>
<dbReference type="InterPro" id="IPR002347">
    <property type="entry name" value="SDR_fam"/>
</dbReference>
<comment type="caution">
    <text evidence="1">The sequence shown here is derived from an EMBL/GenBank/DDBJ whole genome shotgun (WGS) entry which is preliminary data.</text>
</comment>
<dbReference type="SUPFAM" id="SSF51735">
    <property type="entry name" value="NAD(P)-binding Rossmann-fold domains"/>
    <property type="match status" value="1"/>
</dbReference>
<dbReference type="EMBL" id="BLQM01000002">
    <property type="protein sequence ID" value="GMH47812.1"/>
    <property type="molecule type" value="Genomic_DNA"/>
</dbReference>
<organism evidence="1 2">
    <name type="scientific">Triparma laevis f. inornata</name>
    <dbReference type="NCBI Taxonomy" id="1714386"/>
    <lineage>
        <taxon>Eukaryota</taxon>
        <taxon>Sar</taxon>
        <taxon>Stramenopiles</taxon>
        <taxon>Ochrophyta</taxon>
        <taxon>Bolidophyceae</taxon>
        <taxon>Parmales</taxon>
        <taxon>Triparmaceae</taxon>
        <taxon>Triparma</taxon>
    </lineage>
</organism>
<evidence type="ECO:0000313" key="2">
    <source>
        <dbReference type="Proteomes" id="UP001162640"/>
    </source>
</evidence>
<reference evidence="2" key="1">
    <citation type="journal article" date="2023" name="Commun. Biol.">
        <title>Genome analysis of Parmales, the sister group of diatoms, reveals the evolutionary specialization of diatoms from phago-mixotrophs to photoautotrophs.</title>
        <authorList>
            <person name="Ban H."/>
            <person name="Sato S."/>
            <person name="Yoshikawa S."/>
            <person name="Yamada K."/>
            <person name="Nakamura Y."/>
            <person name="Ichinomiya M."/>
            <person name="Sato N."/>
            <person name="Blanc-Mathieu R."/>
            <person name="Endo H."/>
            <person name="Kuwata A."/>
            <person name="Ogata H."/>
        </authorList>
    </citation>
    <scope>NUCLEOTIDE SEQUENCE [LARGE SCALE GENOMIC DNA]</scope>
</reference>
<dbReference type="Gene3D" id="3.40.50.720">
    <property type="entry name" value="NAD(P)-binding Rossmann-like Domain"/>
    <property type="match status" value="1"/>
</dbReference>
<sequence length="118" mass="12681">MSLKSFLSSTTPMMMRVASKPLPAALLLSLGINVLKIIYKDYISPRSLIGKVVVITGAGSGIGKEMSIKFAKVSVSISVVARREAIATRYVSHKNCAVHYRLAALSCCLTCLSPLLRP</sequence>
<gene>
    <name evidence="1" type="ORF">TL16_g00157</name>
</gene>
<dbReference type="Pfam" id="PF00106">
    <property type="entry name" value="adh_short"/>
    <property type="match status" value="1"/>
</dbReference>
<proteinExistence type="predicted"/>
<name>A0A9W6ZAL4_9STRA</name>
<dbReference type="AlphaFoldDB" id="A0A9W6ZAL4"/>
<evidence type="ECO:0000313" key="1">
    <source>
        <dbReference type="EMBL" id="GMH47812.1"/>
    </source>
</evidence>